<dbReference type="GeneID" id="94024811"/>
<protein>
    <submittedName>
        <fullName evidence="2">Uncharacterized protein</fullName>
    </submittedName>
</protein>
<gene>
    <name evidence="2" type="ORF">C1N32_07400</name>
    <name evidence="1" type="ORF">C1O25_08010</name>
</gene>
<dbReference type="Proteomes" id="UP000236449">
    <property type="component" value="Unassembled WGS sequence"/>
</dbReference>
<evidence type="ECO:0000313" key="2">
    <source>
        <dbReference type="EMBL" id="PNI05206.1"/>
    </source>
</evidence>
<comment type="caution">
    <text evidence="2">The sequence shown here is derived from an EMBL/GenBank/DDBJ whole genome shotgun (WGS) entry which is preliminary data.</text>
</comment>
<dbReference type="Proteomes" id="UP000236547">
    <property type="component" value="Unassembled WGS sequence"/>
</dbReference>
<proteinExistence type="predicted"/>
<organism evidence="2 3">
    <name type="scientific">Vibrio diazotrophicus</name>
    <dbReference type="NCBI Taxonomy" id="685"/>
    <lineage>
        <taxon>Bacteria</taxon>
        <taxon>Pseudomonadati</taxon>
        <taxon>Pseudomonadota</taxon>
        <taxon>Gammaproteobacteria</taxon>
        <taxon>Vibrionales</taxon>
        <taxon>Vibrionaceae</taxon>
        <taxon>Vibrio</taxon>
    </lineage>
</organism>
<keyword evidence="4" id="KW-1185">Reference proteome</keyword>
<dbReference type="RefSeq" id="WP_042487569.1">
    <property type="nucleotide sequence ID" value="NZ_CBCRWT010000026.1"/>
</dbReference>
<dbReference type="AlphaFoldDB" id="A0A2J8G904"/>
<dbReference type="OrthoDB" id="8594958at2"/>
<sequence>MIRYCKRCKAPTEHKESLVRKPSSYDRDKSIAGRCMLLIHEFINGGHYYNMNRYVTCTICGKKVLENMGNEFE</sequence>
<evidence type="ECO:0000313" key="3">
    <source>
        <dbReference type="Proteomes" id="UP000236449"/>
    </source>
</evidence>
<dbReference type="EMBL" id="POSK01000004">
    <property type="protein sequence ID" value="PNI05206.1"/>
    <property type="molecule type" value="Genomic_DNA"/>
</dbReference>
<reference evidence="3 4" key="1">
    <citation type="submission" date="2018-01" db="EMBL/GenBank/DDBJ databases">
        <title>Draft genome sequences of six Vibrio diazotrophicus strains isolated from deep-sea sediments of the Baltic Sea.</title>
        <authorList>
            <person name="Castillo D."/>
            <person name="Vandieken V."/>
            <person name="Chiang O."/>
            <person name="Middelboe M."/>
        </authorList>
    </citation>
    <scope>NUCLEOTIDE SEQUENCE [LARGE SCALE GENOMIC DNA]</scope>
    <source>
        <strain evidence="2 3">60.27F</strain>
        <strain evidence="1 4">65.10M</strain>
    </source>
</reference>
<dbReference type="EMBL" id="POSM01000008">
    <property type="protein sequence ID" value="PNI01465.1"/>
    <property type="molecule type" value="Genomic_DNA"/>
</dbReference>
<evidence type="ECO:0000313" key="4">
    <source>
        <dbReference type="Proteomes" id="UP000236547"/>
    </source>
</evidence>
<name>A0A2J8G904_VIBDI</name>
<evidence type="ECO:0000313" key="1">
    <source>
        <dbReference type="EMBL" id="PNI01465.1"/>
    </source>
</evidence>
<accession>A0A2J8G904</accession>